<dbReference type="SUPFAM" id="SSF53681">
    <property type="entry name" value="Aspartate/glutamate racemase"/>
    <property type="match status" value="2"/>
</dbReference>
<dbReference type="Gene3D" id="3.40.50.1860">
    <property type="match status" value="2"/>
</dbReference>
<dbReference type="PANTHER" id="PTHR21198:SF2">
    <property type="entry name" value="GLUTAMATE RACEMASE"/>
    <property type="match status" value="1"/>
</dbReference>
<feature type="binding site" evidence="7">
    <location>
        <begin position="99"/>
        <end position="100"/>
    </location>
    <ligand>
        <name>substrate</name>
    </ligand>
</feature>
<dbReference type="GO" id="GO:0009252">
    <property type="term" value="P:peptidoglycan biosynthetic process"/>
    <property type="evidence" value="ECO:0007669"/>
    <property type="project" value="UniProtKB-UniRule"/>
</dbReference>
<dbReference type="GO" id="GO:0071555">
    <property type="term" value="P:cell wall organization"/>
    <property type="evidence" value="ECO:0007669"/>
    <property type="project" value="UniProtKB-KW"/>
</dbReference>
<evidence type="ECO:0000256" key="4">
    <source>
        <dbReference type="ARBA" id="ARBA00022984"/>
    </source>
</evidence>
<evidence type="ECO:0000313" key="9">
    <source>
        <dbReference type="Proteomes" id="UP001143372"/>
    </source>
</evidence>
<evidence type="ECO:0000256" key="1">
    <source>
        <dbReference type="ARBA" id="ARBA00001602"/>
    </source>
</evidence>
<evidence type="ECO:0000256" key="6">
    <source>
        <dbReference type="ARBA" id="ARBA00023316"/>
    </source>
</evidence>
<name>A0A9W6MX16_9HYPH</name>
<evidence type="ECO:0000313" key="8">
    <source>
        <dbReference type="EMBL" id="GLK69402.1"/>
    </source>
</evidence>
<accession>A0A9W6MX16</accession>
<dbReference type="InterPro" id="IPR015942">
    <property type="entry name" value="Asp/Glu/hydantoin_racemase"/>
</dbReference>
<dbReference type="AlphaFoldDB" id="A0A9W6MX16"/>
<keyword evidence="9" id="KW-1185">Reference proteome</keyword>
<dbReference type="InterPro" id="IPR018187">
    <property type="entry name" value="Asp/Glu_racemase_AS_1"/>
</dbReference>
<keyword evidence="6 7" id="KW-0961">Cell wall biogenesis/degradation</keyword>
<evidence type="ECO:0000256" key="3">
    <source>
        <dbReference type="ARBA" id="ARBA00022960"/>
    </source>
</evidence>
<reference evidence="8" key="2">
    <citation type="submission" date="2023-01" db="EMBL/GenBank/DDBJ databases">
        <authorList>
            <person name="Sun Q."/>
            <person name="Evtushenko L."/>
        </authorList>
    </citation>
    <scope>NUCLEOTIDE SEQUENCE</scope>
    <source>
        <strain evidence="8">VKM B-2347</strain>
    </source>
</reference>
<keyword evidence="5 7" id="KW-0413">Isomerase</keyword>
<dbReference type="GO" id="GO:0008360">
    <property type="term" value="P:regulation of cell shape"/>
    <property type="evidence" value="ECO:0007669"/>
    <property type="project" value="UniProtKB-KW"/>
</dbReference>
<evidence type="ECO:0000256" key="5">
    <source>
        <dbReference type="ARBA" id="ARBA00023235"/>
    </source>
</evidence>
<comment type="catalytic activity">
    <reaction evidence="1 7">
        <text>L-glutamate = D-glutamate</text>
        <dbReference type="Rhea" id="RHEA:12813"/>
        <dbReference type="ChEBI" id="CHEBI:29985"/>
        <dbReference type="ChEBI" id="CHEBI:29986"/>
        <dbReference type="EC" id="5.1.1.3"/>
    </reaction>
</comment>
<dbReference type="PROSITE" id="PS00923">
    <property type="entry name" value="ASP_GLU_RACEMASE_1"/>
    <property type="match status" value="1"/>
</dbReference>
<gene>
    <name evidence="7 8" type="primary">murI</name>
    <name evidence="8" type="ORF">GCM10008179_30400</name>
</gene>
<dbReference type="EC" id="5.1.1.3" evidence="2 7"/>
<keyword evidence="3 7" id="KW-0133">Cell shape</keyword>
<feature type="binding site" evidence="7">
    <location>
        <begin position="34"/>
        <end position="35"/>
    </location>
    <ligand>
        <name>substrate</name>
    </ligand>
</feature>
<dbReference type="PANTHER" id="PTHR21198">
    <property type="entry name" value="GLUTAMATE RACEMASE"/>
    <property type="match status" value="1"/>
</dbReference>
<dbReference type="HAMAP" id="MF_00258">
    <property type="entry name" value="Glu_racemase"/>
    <property type="match status" value="1"/>
</dbReference>
<comment type="caution">
    <text evidence="8">The sequence shown here is derived from an EMBL/GenBank/DDBJ whole genome shotgun (WGS) entry which is preliminary data.</text>
</comment>
<dbReference type="Pfam" id="PF01177">
    <property type="entry name" value="Asp_Glu_race"/>
    <property type="match status" value="1"/>
</dbReference>
<feature type="active site" description="Proton donor/acceptor" evidence="7">
    <location>
        <position position="98"/>
    </location>
</feature>
<keyword evidence="4 7" id="KW-0573">Peptidoglycan synthesis</keyword>
<comment type="function">
    <text evidence="7">Provides the (R)-glutamate required for cell wall biosynthesis.</text>
</comment>
<dbReference type="EMBL" id="BSFI01000021">
    <property type="protein sequence ID" value="GLK69402.1"/>
    <property type="molecule type" value="Genomic_DNA"/>
</dbReference>
<feature type="binding site" evidence="7">
    <location>
        <begin position="66"/>
        <end position="67"/>
    </location>
    <ligand>
        <name>substrate</name>
    </ligand>
</feature>
<dbReference type="InterPro" id="IPR004391">
    <property type="entry name" value="Glu_race"/>
</dbReference>
<dbReference type="NCBIfam" id="TIGR00067">
    <property type="entry name" value="glut_race"/>
    <property type="match status" value="1"/>
</dbReference>
<comment type="pathway">
    <text evidence="7">Cell wall biogenesis; peptidoglycan biosynthesis.</text>
</comment>
<feature type="binding site" evidence="7">
    <location>
        <begin position="213"/>
        <end position="214"/>
    </location>
    <ligand>
        <name>substrate</name>
    </ligand>
</feature>
<dbReference type="GO" id="GO:0008881">
    <property type="term" value="F:glutamate racemase activity"/>
    <property type="evidence" value="ECO:0007669"/>
    <property type="project" value="UniProtKB-UniRule"/>
</dbReference>
<dbReference type="InterPro" id="IPR001920">
    <property type="entry name" value="Asp/Glu_race"/>
</dbReference>
<reference evidence="8" key="1">
    <citation type="journal article" date="2014" name="Int. J. Syst. Evol. Microbiol.">
        <title>Complete genome sequence of Corynebacterium casei LMG S-19264T (=DSM 44701T), isolated from a smear-ripened cheese.</title>
        <authorList>
            <consortium name="US DOE Joint Genome Institute (JGI-PGF)"/>
            <person name="Walter F."/>
            <person name="Albersmeier A."/>
            <person name="Kalinowski J."/>
            <person name="Ruckert C."/>
        </authorList>
    </citation>
    <scope>NUCLEOTIDE SEQUENCE</scope>
    <source>
        <strain evidence="8">VKM B-2347</strain>
    </source>
</reference>
<feature type="active site" description="Proton donor/acceptor" evidence="7">
    <location>
        <position position="212"/>
    </location>
</feature>
<proteinExistence type="inferred from homology"/>
<dbReference type="Proteomes" id="UP001143372">
    <property type="component" value="Unassembled WGS sequence"/>
</dbReference>
<organism evidence="8 9">
    <name type="scientific">Hansschlegelia plantiphila</name>
    <dbReference type="NCBI Taxonomy" id="374655"/>
    <lineage>
        <taxon>Bacteria</taxon>
        <taxon>Pseudomonadati</taxon>
        <taxon>Pseudomonadota</taxon>
        <taxon>Alphaproteobacteria</taxon>
        <taxon>Hyphomicrobiales</taxon>
        <taxon>Methylopilaceae</taxon>
        <taxon>Hansschlegelia</taxon>
    </lineage>
</organism>
<evidence type="ECO:0000256" key="7">
    <source>
        <dbReference type="HAMAP-Rule" id="MF_00258"/>
    </source>
</evidence>
<evidence type="ECO:0000256" key="2">
    <source>
        <dbReference type="ARBA" id="ARBA00013090"/>
    </source>
</evidence>
<sequence length="292" mass="30827">MTVRRLDMGVDLFAGLANAAMPRLERAPKILVFDSGLGGLTVLAALDVALPGADYVYAADDAAFPYGSLDDQRLVARVVAVMERLIARETPDLVVVACNTASTLALPALRTRFALPFVGTVPAVKPAVAATKSGLVTILATAGTVRREHTRAMIDAFAGEAEVTLVGAPNLAGYAEAELRGSPAEDAELAAEIAPCFVERDGRRTDAVALACTHFPLLMDRFRSIAPWEVKWIDPAPAVARRVAALVGDAPMGEHGAQRALFTSDRALPKALVEALAARGVTEVERCLFALD</sequence>
<comment type="similarity">
    <text evidence="7">Belongs to the aspartate/glutamate racemases family.</text>
</comment>
<protein>
    <recommendedName>
        <fullName evidence="2 7">Glutamate racemase</fullName>
        <ecNumber evidence="2 7">5.1.1.3</ecNumber>
    </recommendedName>
</protein>